<keyword evidence="11" id="KW-0539">Nucleus</keyword>
<evidence type="ECO:0000313" key="14">
    <source>
        <dbReference type="EMBL" id="CAI9916120.1"/>
    </source>
</evidence>
<dbReference type="GO" id="GO:0000724">
    <property type="term" value="P:double-strand break repair via homologous recombination"/>
    <property type="evidence" value="ECO:0007669"/>
    <property type="project" value="TreeGrafter"/>
</dbReference>
<dbReference type="Gene3D" id="1.10.287.1490">
    <property type="match status" value="1"/>
</dbReference>
<feature type="domain" description="Rad50/SbcC-type AAA" evidence="13">
    <location>
        <begin position="48"/>
        <end position="383"/>
    </location>
</feature>
<evidence type="ECO:0000256" key="9">
    <source>
        <dbReference type="ARBA" id="ARBA00023172"/>
    </source>
</evidence>
<proteinExistence type="inferred from homology"/>
<dbReference type="PANTHER" id="PTHR19306">
    <property type="entry name" value="STRUCTURAL MAINTENANCE OF CHROMOSOMES 5,6 SMC5, SMC6"/>
    <property type="match status" value="1"/>
</dbReference>
<dbReference type="InterPro" id="IPR038729">
    <property type="entry name" value="Rad50/SbcC_AAA"/>
</dbReference>
<evidence type="ECO:0000313" key="15">
    <source>
        <dbReference type="EMBL" id="CAL6062866.1"/>
    </source>
</evidence>
<dbReference type="GO" id="GO:0016887">
    <property type="term" value="F:ATP hydrolysis activity"/>
    <property type="evidence" value="ECO:0007669"/>
    <property type="project" value="InterPro"/>
</dbReference>
<dbReference type="InterPro" id="IPR027417">
    <property type="entry name" value="P-loop_NTPase"/>
</dbReference>
<evidence type="ECO:0000256" key="2">
    <source>
        <dbReference type="ARBA" id="ARBA00004286"/>
    </source>
</evidence>
<reference evidence="15 16" key="2">
    <citation type="submission" date="2024-07" db="EMBL/GenBank/DDBJ databases">
        <authorList>
            <person name="Akdeniz Z."/>
        </authorList>
    </citation>
    <scope>NUCLEOTIDE SEQUENCE [LARGE SCALE GENOMIC DNA]</scope>
</reference>
<dbReference type="Proteomes" id="UP001642409">
    <property type="component" value="Unassembled WGS sequence"/>
</dbReference>
<dbReference type="SUPFAM" id="SSF52540">
    <property type="entry name" value="P-loop containing nucleoside triphosphate hydrolases"/>
    <property type="match status" value="1"/>
</dbReference>
<comment type="caution">
    <text evidence="14">The sequence shown here is derived from an EMBL/GenBank/DDBJ whole genome shotgun (WGS) entry which is preliminary data.</text>
</comment>
<name>A0AA86TFB8_9EUKA</name>
<feature type="coiled-coil region" evidence="12">
    <location>
        <begin position="675"/>
        <end position="765"/>
    </location>
</feature>
<keyword evidence="9" id="KW-0233">DNA recombination</keyword>
<dbReference type="GO" id="GO:0005634">
    <property type="term" value="C:nucleus"/>
    <property type="evidence" value="ECO:0007669"/>
    <property type="project" value="UniProtKB-SubCell"/>
</dbReference>
<dbReference type="GO" id="GO:0030915">
    <property type="term" value="C:Smc5-Smc6 complex"/>
    <property type="evidence" value="ECO:0007669"/>
    <property type="project" value="TreeGrafter"/>
</dbReference>
<evidence type="ECO:0000256" key="11">
    <source>
        <dbReference type="ARBA" id="ARBA00023242"/>
    </source>
</evidence>
<dbReference type="GO" id="GO:0005524">
    <property type="term" value="F:ATP binding"/>
    <property type="evidence" value="ECO:0007669"/>
    <property type="project" value="UniProtKB-KW"/>
</dbReference>
<evidence type="ECO:0000256" key="5">
    <source>
        <dbReference type="ARBA" id="ARBA00022741"/>
    </source>
</evidence>
<dbReference type="Gene3D" id="3.40.50.300">
    <property type="entry name" value="P-loop containing nucleotide triphosphate hydrolases"/>
    <property type="match status" value="2"/>
</dbReference>
<gene>
    <name evidence="14" type="ORF">HINF_LOCUS3765</name>
    <name evidence="15" type="ORF">HINF_LOCUS50431</name>
</gene>
<comment type="subcellular location">
    <subcellularLocation>
        <location evidence="2">Chromosome</location>
    </subcellularLocation>
    <subcellularLocation>
        <location evidence="1">Nucleus</location>
    </subcellularLocation>
</comment>
<dbReference type="AlphaFoldDB" id="A0AA86TFB8"/>
<evidence type="ECO:0000256" key="10">
    <source>
        <dbReference type="ARBA" id="ARBA00023204"/>
    </source>
</evidence>
<evidence type="ECO:0000256" key="12">
    <source>
        <dbReference type="SAM" id="Coils"/>
    </source>
</evidence>
<dbReference type="EMBL" id="CAXDID020000242">
    <property type="protein sequence ID" value="CAL6062866.1"/>
    <property type="molecule type" value="Genomic_DNA"/>
</dbReference>
<protein>
    <submittedName>
        <fullName evidence="14">Chromosome segregation ATPase</fullName>
    </submittedName>
    <submittedName>
        <fullName evidence="15">Chromosome_segregation ATPase</fullName>
    </submittedName>
</protein>
<accession>A0AA86TFB8</accession>
<evidence type="ECO:0000256" key="1">
    <source>
        <dbReference type="ARBA" id="ARBA00004123"/>
    </source>
</evidence>
<keyword evidence="16" id="KW-1185">Reference proteome</keyword>
<evidence type="ECO:0000256" key="6">
    <source>
        <dbReference type="ARBA" id="ARBA00022763"/>
    </source>
</evidence>
<comment type="similarity">
    <text evidence="3">Belongs to the SMC family. SMC6 subfamily.</text>
</comment>
<dbReference type="GO" id="GO:0003684">
    <property type="term" value="F:damaged DNA binding"/>
    <property type="evidence" value="ECO:0007669"/>
    <property type="project" value="TreeGrafter"/>
</dbReference>
<evidence type="ECO:0000256" key="3">
    <source>
        <dbReference type="ARBA" id="ARBA00006793"/>
    </source>
</evidence>
<keyword evidence="4" id="KW-0158">Chromosome</keyword>
<evidence type="ECO:0000256" key="4">
    <source>
        <dbReference type="ARBA" id="ARBA00022454"/>
    </source>
</evidence>
<dbReference type="PANTHER" id="PTHR19306:SF6">
    <property type="entry name" value="STRUCTURAL MAINTENANCE OF CHROMOSOMES PROTEIN 6"/>
    <property type="match status" value="1"/>
</dbReference>
<dbReference type="EMBL" id="CATOUU010000094">
    <property type="protein sequence ID" value="CAI9916120.1"/>
    <property type="molecule type" value="Genomic_DNA"/>
</dbReference>
<evidence type="ECO:0000256" key="8">
    <source>
        <dbReference type="ARBA" id="ARBA00023054"/>
    </source>
</evidence>
<feature type="coiled-coil region" evidence="12">
    <location>
        <begin position="239"/>
        <end position="456"/>
    </location>
</feature>
<organism evidence="14">
    <name type="scientific">Hexamita inflata</name>
    <dbReference type="NCBI Taxonomy" id="28002"/>
    <lineage>
        <taxon>Eukaryota</taxon>
        <taxon>Metamonada</taxon>
        <taxon>Diplomonadida</taxon>
        <taxon>Hexamitidae</taxon>
        <taxon>Hexamitinae</taxon>
        <taxon>Hexamita</taxon>
    </lineage>
</organism>
<feature type="coiled-coil region" evidence="12">
    <location>
        <begin position="804"/>
        <end position="845"/>
    </location>
</feature>
<keyword evidence="8 12" id="KW-0175">Coiled coil</keyword>
<evidence type="ECO:0000313" key="16">
    <source>
        <dbReference type="Proteomes" id="UP001642409"/>
    </source>
</evidence>
<dbReference type="Pfam" id="PF13476">
    <property type="entry name" value="AAA_23"/>
    <property type="match status" value="1"/>
</dbReference>
<dbReference type="GO" id="GO:0035861">
    <property type="term" value="C:site of double-strand break"/>
    <property type="evidence" value="ECO:0007669"/>
    <property type="project" value="TreeGrafter"/>
</dbReference>
<keyword evidence="10" id="KW-0234">DNA repair</keyword>
<evidence type="ECO:0000256" key="7">
    <source>
        <dbReference type="ARBA" id="ARBA00022840"/>
    </source>
</evidence>
<keyword evidence="5" id="KW-0547">Nucleotide-binding</keyword>
<keyword evidence="6" id="KW-0227">DNA damage</keyword>
<keyword evidence="7" id="KW-0067">ATP-binding</keyword>
<sequence length="1191" mass="139116">MSHLENVNMSLPRWVLDIIQSHPNDELREVFSINRHPCMYLNPGTILRVHIQNFLTHQNKIIDFKMPVTLIHGQNGSGKSSVLQAIHFCLLGDKSKIRENVKNFADLKTMAKKVGSNETDRAGTSTVTVYFAGQQAIRRKIESSDATSIWFTDFTDKHYRKIKQKEAAVILQGLRHFPNNRVTMITQSDMKLQAKMDAKERYKVFQESSLLAEITEKTTMTLETAQQNQNDLIKLKTEREVKRQKRDEVVQQLKDLENVKEMLCQIGDYQIQSDSIDTFLDKLTLDEKNEELLKAHKELKRHQKEIAVLEEAKNNSEKQYLQEQIKLRQIQTEYRKLINEKDDIQQDYQKSQTEMQQIEVQKTPLVSKIQETKDRIRQLQTLIKKLKCELNEPDPVFTLIKPEIPEQYEELKKQSKETEVEQNKLTQQKQQLESQYRQLTKQKEDIESIHNNAKSALNYNKDQITLKKQKLEDIERNVAKTLQHINALSSHDRQLYEELRKESKVIGPGSAFVSIKEEYEYIQEVIKRYIQPNNLKFVVCLKQNERSMDRVPKKYTSTTLMNIERIQDNRQYFNDLQSRLDFKIVPLTDILHITNDLVNFTLIIKRRIDKVVVIDKIEDVQKLFNLDQTLTVLPRNAEAILTFQNGSQVSQPAYPQPQINDAGGSQLYCHSAKNVKELQQELYKLEADQQDLLARLNETAEQLAQVDEISQNIQEINKEKEDIDRKLNQIIRQLNEIKQQQQNIMNSFRKELDLYEREKSNFQQKLMQRENCQKDLEQHQQSIQTGETTLKNNELTILNLDIKLKSAQEACQQIKQIRDEKQLEIEKIKQEEQLQNQIMENFNQNQIQIQIQKLSSEEQLLLKQIKIFQSNYDIMNNKYIESAKKQLEEANRIKNGLSDVSISLASLTGCNNDSTMFLQLLFEKDVEKHTKDGELDINGLRQRMTSKKEVLQKEILELSSQMQRIEQEIGQTLREVNERHSRVVNEYETIKKTYNDQKEASEKIIPVVVDQIARIATLREQCETEMMSWFDKQVALLKIQTKLEFKQSKLPDPGQFGIELRMLSEKTQKLFEQFVSKQQEYYQQGEIRIAGQQRDVNSFSGGEGTFTALCFITACCKVIQSSYLQIDEWDVYMDMSRRTASFKMLMDVIMKSGLQCVLVTPNDVDLKDVSLEADVGKLIGVVRLEAVARGV</sequence>
<feature type="coiled-coil region" evidence="12">
    <location>
        <begin position="941"/>
        <end position="975"/>
    </location>
</feature>
<evidence type="ECO:0000259" key="13">
    <source>
        <dbReference type="Pfam" id="PF13476"/>
    </source>
</evidence>
<dbReference type="GO" id="GO:0003697">
    <property type="term" value="F:single-stranded DNA binding"/>
    <property type="evidence" value="ECO:0007669"/>
    <property type="project" value="TreeGrafter"/>
</dbReference>
<reference evidence="14" key="1">
    <citation type="submission" date="2023-06" db="EMBL/GenBank/DDBJ databases">
        <authorList>
            <person name="Kurt Z."/>
        </authorList>
    </citation>
    <scope>NUCLEOTIDE SEQUENCE</scope>
</reference>